<feature type="non-terminal residue" evidence="1">
    <location>
        <position position="21"/>
    </location>
</feature>
<organism evidence="1 2">
    <name type="scientific">Rotaria sordida</name>
    <dbReference type="NCBI Taxonomy" id="392033"/>
    <lineage>
        <taxon>Eukaryota</taxon>
        <taxon>Metazoa</taxon>
        <taxon>Spiralia</taxon>
        <taxon>Gnathifera</taxon>
        <taxon>Rotifera</taxon>
        <taxon>Eurotatoria</taxon>
        <taxon>Bdelloidea</taxon>
        <taxon>Philodinida</taxon>
        <taxon>Philodinidae</taxon>
        <taxon>Rotaria</taxon>
    </lineage>
</organism>
<comment type="caution">
    <text evidence="1">The sequence shown here is derived from an EMBL/GenBank/DDBJ whole genome shotgun (WGS) entry which is preliminary data.</text>
</comment>
<accession>A0A820ISF4</accession>
<sequence>MVKFLEDHAVVNGLAKPGLPG</sequence>
<reference evidence="1" key="1">
    <citation type="submission" date="2021-02" db="EMBL/GenBank/DDBJ databases">
        <authorList>
            <person name="Nowell W R."/>
        </authorList>
    </citation>
    <scope>NUCLEOTIDE SEQUENCE</scope>
</reference>
<protein>
    <submittedName>
        <fullName evidence="1">Uncharacterized protein</fullName>
    </submittedName>
</protein>
<proteinExistence type="predicted"/>
<dbReference type="AlphaFoldDB" id="A0A820ISF4"/>
<gene>
    <name evidence="1" type="ORF">FNK824_LOCUS41008</name>
</gene>
<evidence type="ECO:0000313" key="2">
    <source>
        <dbReference type="Proteomes" id="UP000663874"/>
    </source>
</evidence>
<dbReference type="EMBL" id="CAJOBE010036562">
    <property type="protein sequence ID" value="CAF4311370.1"/>
    <property type="molecule type" value="Genomic_DNA"/>
</dbReference>
<evidence type="ECO:0000313" key="1">
    <source>
        <dbReference type="EMBL" id="CAF4311370.1"/>
    </source>
</evidence>
<name>A0A820ISF4_9BILA</name>
<dbReference type="Proteomes" id="UP000663874">
    <property type="component" value="Unassembled WGS sequence"/>
</dbReference>